<proteinExistence type="predicted"/>
<dbReference type="EMBL" id="KF901000">
    <property type="protein sequence ID" value="AIF14422.1"/>
    <property type="molecule type" value="Genomic_DNA"/>
</dbReference>
<accession>A0A075HJ56</accession>
<organism evidence="1">
    <name type="scientific">uncultured marine thaumarchaeote KM3_67_B10</name>
    <dbReference type="NCBI Taxonomy" id="1456233"/>
    <lineage>
        <taxon>Archaea</taxon>
        <taxon>Nitrososphaerota</taxon>
        <taxon>environmental samples</taxon>
    </lineage>
</organism>
<dbReference type="AlphaFoldDB" id="A0A075HJ56"/>
<reference evidence="1" key="1">
    <citation type="journal article" date="2014" name="Genome Biol. Evol.">
        <title>Pangenome evidence for extensive interdomain horizontal transfer affecting lineage core and shell genes in uncultured planktonic thaumarchaeota and euryarchaeota.</title>
        <authorList>
            <person name="Deschamps P."/>
            <person name="Zivanovic Y."/>
            <person name="Moreira D."/>
            <person name="Rodriguez-Valera F."/>
            <person name="Lopez-Garcia P."/>
        </authorList>
    </citation>
    <scope>NUCLEOTIDE SEQUENCE</scope>
</reference>
<name>A0A075HJ56_9ARCH</name>
<protein>
    <submittedName>
        <fullName evidence="1">Uncharacterized protein</fullName>
    </submittedName>
</protein>
<sequence length="105" mass="12293">MEKADIESIPIQKTFDLKDEKDAYDAAEEMVKIGFYKEKKGFKVLMPKASKNTAKRIGYIVTTTVTSSLRKENQERDIRYWTYHHDKEHYGIVLVSSKVVEELDF</sequence>
<evidence type="ECO:0000313" key="1">
    <source>
        <dbReference type="EMBL" id="AIF14422.1"/>
    </source>
</evidence>